<dbReference type="EMBL" id="PVTT01000002">
    <property type="protein sequence ID" value="PRY93735.1"/>
    <property type="molecule type" value="Genomic_DNA"/>
</dbReference>
<accession>A0A2T0X4A7</accession>
<keyword evidence="2" id="KW-1185">Reference proteome</keyword>
<comment type="caution">
    <text evidence="1">The sequence shown here is derived from an EMBL/GenBank/DDBJ whole genome shotgun (WGS) entry which is preliminary data.</text>
</comment>
<evidence type="ECO:0008006" key="3">
    <source>
        <dbReference type="Google" id="ProtNLM"/>
    </source>
</evidence>
<dbReference type="PANTHER" id="PTHR21015">
    <property type="entry name" value="UDP-N-ACETYLGLUCOSAMINE--N-ACETYLMURAMYL-(PENTAPEPTIDE) PYROPHOSPHORYL-UNDECAPRENOL N-ACETYLGLUCOSAMINE TRANSFERASE 1"/>
    <property type="match status" value="1"/>
</dbReference>
<dbReference type="PANTHER" id="PTHR21015:SF22">
    <property type="entry name" value="GLYCOSYLTRANSFERASE"/>
    <property type="match status" value="1"/>
</dbReference>
<dbReference type="OrthoDB" id="9809594at2"/>
<evidence type="ECO:0000313" key="1">
    <source>
        <dbReference type="EMBL" id="PRY93735.1"/>
    </source>
</evidence>
<dbReference type="GO" id="GO:0016757">
    <property type="term" value="F:glycosyltransferase activity"/>
    <property type="evidence" value="ECO:0007669"/>
    <property type="project" value="TreeGrafter"/>
</dbReference>
<dbReference type="AlphaFoldDB" id="A0A2T0X4A7"/>
<sequence>MRPFGYFVHHQGRGHATRCASLVNALPADRSVSVFCARDDIFPPLRKGVTVRRIPSLFEEPNAVPRAMSTLRSPPNVHCAPVGWPTIRQAMGTIARFFAEEDPALMISDVSCEVAQLARVASVPCVHVLQHGDRSDPGHMHAYEGCAGLLAPYDARLEQEGRPAWLLDLVHHAPGLGVASRVRGDRVRARLRLGLAPDANVVLVLSGGGGAGTPLAPLTMAARAMPDTLFVTIGTVAGEWHETGAANLRHDGWVDGADDHLDAADAVIASTGNTTCHQILARGLPWLAVPEWRYFEEQLWKGRCLAREGVCALRETWPGTPQGWRDALAEAARADGARARSMVRADAAPRAARWLEDLAARLWDRSEPALLAAE</sequence>
<protein>
    <recommendedName>
        <fullName evidence="3">Glycosyltransferase</fullName>
    </recommendedName>
</protein>
<name>A0A2T0X4A7_9RHOB</name>
<organism evidence="1 2">
    <name type="scientific">Hasllibacter halocynthiae</name>
    <dbReference type="NCBI Taxonomy" id="595589"/>
    <lineage>
        <taxon>Bacteria</taxon>
        <taxon>Pseudomonadati</taxon>
        <taxon>Pseudomonadota</taxon>
        <taxon>Alphaproteobacteria</taxon>
        <taxon>Rhodobacterales</taxon>
        <taxon>Roseobacteraceae</taxon>
        <taxon>Hasllibacter</taxon>
    </lineage>
</organism>
<evidence type="ECO:0000313" key="2">
    <source>
        <dbReference type="Proteomes" id="UP000238801"/>
    </source>
</evidence>
<dbReference type="Proteomes" id="UP000238801">
    <property type="component" value="Unassembled WGS sequence"/>
</dbReference>
<reference evidence="1 2" key="1">
    <citation type="submission" date="2018-03" db="EMBL/GenBank/DDBJ databases">
        <title>Genomic Encyclopedia of Archaeal and Bacterial Type Strains, Phase II (KMG-II): from individual species to whole genera.</title>
        <authorList>
            <person name="Goeker M."/>
        </authorList>
    </citation>
    <scope>NUCLEOTIDE SEQUENCE [LARGE SCALE GENOMIC DNA]</scope>
    <source>
        <strain evidence="1 2">DSM 29318</strain>
    </source>
</reference>
<gene>
    <name evidence="1" type="ORF">BCF33_2619</name>
</gene>
<dbReference type="Gene3D" id="3.40.50.2000">
    <property type="entry name" value="Glycogen Phosphorylase B"/>
    <property type="match status" value="1"/>
</dbReference>
<proteinExistence type="predicted"/>
<dbReference type="SUPFAM" id="SSF53756">
    <property type="entry name" value="UDP-Glycosyltransferase/glycogen phosphorylase"/>
    <property type="match status" value="1"/>
</dbReference>
<dbReference type="RefSeq" id="WP_106161291.1">
    <property type="nucleotide sequence ID" value="NZ_PVTT01000002.1"/>
</dbReference>